<feature type="binding site" description="in other chain" evidence="7">
    <location>
        <position position="468"/>
    </location>
    <ligand>
        <name>substrate</name>
        <note>ligand shared between homodimeric partners</note>
    </ligand>
</feature>
<dbReference type="Gene3D" id="3.40.630.10">
    <property type="entry name" value="Zn peptidases"/>
    <property type="match status" value="1"/>
</dbReference>
<dbReference type="SUPFAM" id="SSF53187">
    <property type="entry name" value="Zn-dependent exopeptidases"/>
    <property type="match status" value="1"/>
</dbReference>
<keyword evidence="8" id="KW-0464">Manganese</keyword>
<evidence type="ECO:0000313" key="12">
    <source>
        <dbReference type="Proteomes" id="UP000094527"/>
    </source>
</evidence>
<feature type="binding site" evidence="8">
    <location>
        <position position="121"/>
    </location>
    <ligand>
        <name>Mn(2+)</name>
        <dbReference type="ChEBI" id="CHEBI:29035"/>
        <label>2</label>
    </ligand>
</feature>
<feature type="binding site" description="in other chain" evidence="7">
    <location>
        <position position="217"/>
    </location>
    <ligand>
        <name>substrate</name>
        <note>ligand shared between homodimeric partners</note>
    </ligand>
</feature>
<comment type="caution">
    <text evidence="11">The sequence shown here is derived from an EMBL/GenBank/DDBJ whole genome shotgun (WGS) entry which is preliminary data.</text>
</comment>
<reference evidence="11 12" key="1">
    <citation type="journal article" date="2016" name="Genome Biol. Evol.">
        <title>Gene Family Evolution Reflects Adaptation to Soil Environmental Stressors in the Genome of the Collembolan Orchesella cincta.</title>
        <authorList>
            <person name="Faddeeva-Vakhrusheva A."/>
            <person name="Derks M.F."/>
            <person name="Anvar S.Y."/>
            <person name="Agamennone V."/>
            <person name="Suring W."/>
            <person name="Smit S."/>
            <person name="van Straalen N.M."/>
            <person name="Roelofs D."/>
        </authorList>
    </citation>
    <scope>NUCLEOTIDE SEQUENCE [LARGE SCALE GENOMIC DNA]</scope>
    <source>
        <tissue evidence="11">Mixed pool</tissue>
    </source>
</reference>
<dbReference type="PANTHER" id="PTHR43270">
    <property type="entry name" value="BETA-ALA-HIS DIPEPTIDASE"/>
    <property type="match status" value="1"/>
</dbReference>
<dbReference type="PIRSF" id="PIRSF037242">
    <property type="entry name" value="CNDP_dipeptidase"/>
    <property type="match status" value="1"/>
</dbReference>
<comment type="cofactor">
    <cofactor evidence="8">
        <name>Mn(2+)</name>
        <dbReference type="ChEBI" id="CHEBI:29035"/>
    </cofactor>
    <text evidence="8">Binds 2 manganese ions per subunit.</text>
</comment>
<dbReference type="InterPro" id="IPR002933">
    <property type="entry name" value="Peptidase_M20"/>
</dbReference>
<feature type="binding site" evidence="7">
    <location>
        <position position="250"/>
    </location>
    <ligand>
        <name>substrate</name>
        <note>ligand shared between homodimeric partners</note>
    </ligand>
</feature>
<accession>A0A1D2MWE1</accession>
<feature type="binding site" evidence="8">
    <location>
        <position position="154"/>
    </location>
    <ligand>
        <name>Mn(2+)</name>
        <dbReference type="ChEBI" id="CHEBI:29035"/>
        <label>2</label>
    </ligand>
</feature>
<dbReference type="AlphaFoldDB" id="A0A1D2MWE1"/>
<feature type="binding site" evidence="8">
    <location>
        <position position="468"/>
    </location>
    <ligand>
        <name>Mn(2+)</name>
        <dbReference type="ChEBI" id="CHEBI:29035"/>
        <label>1</label>
    </ligand>
</feature>
<dbReference type="Pfam" id="PF01546">
    <property type="entry name" value="Peptidase_M20"/>
    <property type="match status" value="1"/>
</dbReference>
<evidence type="ECO:0000313" key="11">
    <source>
        <dbReference type="EMBL" id="ODM97379.1"/>
    </source>
</evidence>
<dbReference type="PANTHER" id="PTHR43270:SF4">
    <property type="entry name" value="CARNOSINE DIPEPTIDASE 2, ISOFORM A"/>
    <property type="match status" value="1"/>
</dbReference>
<dbReference type="Proteomes" id="UP000094527">
    <property type="component" value="Unassembled WGS sequence"/>
</dbReference>
<name>A0A1D2MWE1_ORCCI</name>
<feature type="binding site" evidence="8">
    <location>
        <position position="154"/>
    </location>
    <ligand>
        <name>Mn(2+)</name>
        <dbReference type="ChEBI" id="CHEBI:29035"/>
        <label>1</label>
    </ligand>
</feature>
<dbReference type="CDD" id="cd05676">
    <property type="entry name" value="M20_dipept_like_CNDP"/>
    <property type="match status" value="1"/>
</dbReference>
<dbReference type="STRING" id="48709.A0A1D2MWE1"/>
<dbReference type="Gene3D" id="3.30.70.360">
    <property type="match status" value="1"/>
</dbReference>
<sequence>MCKPFISNVEYDDEEVSSSIKMAEQTRVKLCKYIDDNQSKFIDNLRESVEIPSVSCWADTRKDCVRMVDWTDGKLKALGFETEIRQLGNHEVEGKTMQLPPILLASLGKDPSKKTLLIYGHLDVQPAKVSDGWDYEPFKLTEDKGNLYGRGSTDDKGPVLGWLHAVEAFQKNGVDIPVNIKAVFECMEECGSEGLEELLISLKDTFLKGVDAVTISDNYWLGTQTPCLTYGLRGLSYFSVEVECGTKDLHSGVFGGAVHEALPDLIWLLNQLVDVKGTILIPGILDDVLKLSDAESKLYDEIDFDLGEFKKDCGIRGLTNPTCKKSTLMSRWRNPALSVHGIEGAFSDPGAKTVIPRKVIGKFSIRLVPNQEPEKIGKVVKAYLEKKWTERGSPNKLNVSMGHGGKPWVADHNHPNYVAAATATEQVYGVKPILTREGGSIPITITFQEVTGKNVMLLPMGQSDDGAHSQNEKISKRNYIEGTKLFISYLLELGAQLK</sequence>
<feature type="binding site" evidence="8">
    <location>
        <position position="217"/>
    </location>
    <ligand>
        <name>Mn(2+)</name>
        <dbReference type="ChEBI" id="CHEBI:29035"/>
        <label>2</label>
    </ligand>
</feature>
<dbReference type="OMA" id="CYYFITI"/>
<feature type="domain" description="Peptidase M20 dimerisation" evidence="10">
    <location>
        <begin position="231"/>
        <end position="387"/>
    </location>
</feature>
<comment type="similarity">
    <text evidence="1">Belongs to the peptidase M20A family.</text>
</comment>
<dbReference type="GO" id="GO:0006508">
    <property type="term" value="P:proteolysis"/>
    <property type="evidence" value="ECO:0007669"/>
    <property type="project" value="UniProtKB-KW"/>
</dbReference>
<evidence type="ECO:0000256" key="7">
    <source>
        <dbReference type="PIRSR" id="PIRSR037242-2"/>
    </source>
</evidence>
<gene>
    <name evidence="11" type="ORF">Ocin01_09299</name>
</gene>
<dbReference type="GO" id="GO:0070573">
    <property type="term" value="F:metallodipeptidase activity"/>
    <property type="evidence" value="ECO:0007669"/>
    <property type="project" value="InterPro"/>
</dbReference>
<keyword evidence="5" id="KW-0482">Metalloprotease</keyword>
<evidence type="ECO:0000256" key="5">
    <source>
        <dbReference type="ARBA" id="ARBA00023049"/>
    </source>
</evidence>
<protein>
    <submittedName>
        <fullName evidence="11">Cytosolic non-specific dipeptidase</fullName>
    </submittedName>
</protein>
<evidence type="ECO:0000259" key="10">
    <source>
        <dbReference type="Pfam" id="PF07687"/>
    </source>
</evidence>
<dbReference type="InterPro" id="IPR017153">
    <property type="entry name" value="CNDP/DUG1"/>
</dbReference>
<dbReference type="OrthoDB" id="7832001at2759"/>
<dbReference type="InterPro" id="IPR051458">
    <property type="entry name" value="Cyt/Met_Dipeptidase"/>
</dbReference>
<evidence type="ECO:0000256" key="8">
    <source>
        <dbReference type="PIRSR" id="PIRSR037242-3"/>
    </source>
</evidence>
<evidence type="ECO:0000256" key="9">
    <source>
        <dbReference type="PIRSR" id="PIRSR037242-4"/>
    </source>
</evidence>
<feature type="binding site" evidence="7">
    <location>
        <position position="353"/>
    </location>
    <ligand>
        <name>substrate</name>
        <note>ligand shared between homodimeric partners</note>
    </ligand>
</feature>
<feature type="active site" evidence="6">
    <location>
        <position position="123"/>
    </location>
</feature>
<keyword evidence="12" id="KW-1185">Reference proteome</keyword>
<dbReference type="InterPro" id="IPR011650">
    <property type="entry name" value="Peptidase_M20_dimer"/>
</dbReference>
<evidence type="ECO:0000256" key="2">
    <source>
        <dbReference type="ARBA" id="ARBA00022670"/>
    </source>
</evidence>
<dbReference type="Pfam" id="PF07687">
    <property type="entry name" value="M20_dimer"/>
    <property type="match status" value="1"/>
</dbReference>
<proteinExistence type="inferred from homology"/>
<feature type="active site" description="Proton acceptor" evidence="6">
    <location>
        <position position="188"/>
    </location>
</feature>
<keyword evidence="4" id="KW-0378">Hydrolase</keyword>
<keyword evidence="2" id="KW-0645">Protease</keyword>
<evidence type="ECO:0000256" key="3">
    <source>
        <dbReference type="ARBA" id="ARBA00022723"/>
    </source>
</evidence>
<keyword evidence="3 8" id="KW-0479">Metal-binding</keyword>
<feature type="binding site" description="in other chain" evidence="7">
    <location>
        <position position="366"/>
    </location>
    <ligand>
        <name>substrate</name>
        <note>ligand shared between homodimeric partners</note>
    </ligand>
</feature>
<evidence type="ECO:0000256" key="1">
    <source>
        <dbReference type="ARBA" id="ARBA00006247"/>
    </source>
</evidence>
<feature type="site" description="Important for catalytic activity" evidence="9">
    <location>
        <position position="250"/>
    </location>
</feature>
<dbReference type="GO" id="GO:0046872">
    <property type="term" value="F:metal ion binding"/>
    <property type="evidence" value="ECO:0007669"/>
    <property type="project" value="UniProtKB-KW"/>
</dbReference>
<evidence type="ECO:0000256" key="4">
    <source>
        <dbReference type="ARBA" id="ARBA00022801"/>
    </source>
</evidence>
<feature type="binding site" evidence="8">
    <location>
        <position position="189"/>
    </location>
    <ligand>
        <name>Mn(2+)</name>
        <dbReference type="ChEBI" id="CHEBI:29035"/>
        <label>1</label>
    </ligand>
</feature>
<feature type="binding site" description="in other chain" evidence="7">
    <location>
        <position position="440"/>
    </location>
    <ligand>
        <name>substrate</name>
        <note>ligand shared between homodimeric partners</note>
    </ligand>
</feature>
<evidence type="ECO:0000256" key="6">
    <source>
        <dbReference type="PIRSR" id="PIRSR037242-1"/>
    </source>
</evidence>
<organism evidence="11 12">
    <name type="scientific">Orchesella cincta</name>
    <name type="common">Springtail</name>
    <name type="synonym">Podura cincta</name>
    <dbReference type="NCBI Taxonomy" id="48709"/>
    <lineage>
        <taxon>Eukaryota</taxon>
        <taxon>Metazoa</taxon>
        <taxon>Ecdysozoa</taxon>
        <taxon>Arthropoda</taxon>
        <taxon>Hexapoda</taxon>
        <taxon>Collembola</taxon>
        <taxon>Entomobryomorpha</taxon>
        <taxon>Entomobryoidea</taxon>
        <taxon>Orchesellidae</taxon>
        <taxon>Orchesellinae</taxon>
        <taxon>Orchesella</taxon>
    </lineage>
</organism>
<dbReference type="EMBL" id="LJIJ01000448">
    <property type="protein sequence ID" value="ODM97379.1"/>
    <property type="molecule type" value="Genomic_DNA"/>
</dbReference>